<dbReference type="GeneID" id="110204729"/>
<name>A0A6P5JQN0_PHACI</name>
<dbReference type="GO" id="GO:0016712">
    <property type="term" value="F:oxidoreductase activity, acting on paired donors, with incorporation or reduction of molecular oxygen, reduced flavin or flavoprotein as one donor, and incorporation of one atom of oxygen"/>
    <property type="evidence" value="ECO:0007669"/>
    <property type="project" value="UniProtKB-EC"/>
</dbReference>
<evidence type="ECO:0000256" key="11">
    <source>
        <dbReference type="ARBA" id="ARBA00023004"/>
    </source>
</evidence>
<evidence type="ECO:0000313" key="14">
    <source>
        <dbReference type="Proteomes" id="UP000515140"/>
    </source>
</evidence>
<keyword evidence="8" id="KW-0256">Endoplasmic reticulum</keyword>
<evidence type="ECO:0000256" key="4">
    <source>
        <dbReference type="ARBA" id="ARBA00010617"/>
    </source>
</evidence>
<evidence type="ECO:0000256" key="7">
    <source>
        <dbReference type="ARBA" id="ARBA00022723"/>
    </source>
</evidence>
<dbReference type="GO" id="GO:0005506">
    <property type="term" value="F:iron ion binding"/>
    <property type="evidence" value="ECO:0007669"/>
    <property type="project" value="InterPro"/>
</dbReference>
<dbReference type="Gene3D" id="1.10.630.10">
    <property type="entry name" value="Cytochrome P450"/>
    <property type="match status" value="1"/>
</dbReference>
<evidence type="ECO:0000256" key="5">
    <source>
        <dbReference type="ARBA" id="ARBA00012109"/>
    </source>
</evidence>
<dbReference type="PANTHER" id="PTHR24300:SF400">
    <property type="entry name" value="CYTOCHROME P450 2C9"/>
    <property type="match status" value="1"/>
</dbReference>
<comment type="similarity">
    <text evidence="4">Belongs to the cytochrome P450 family.</text>
</comment>
<keyword evidence="12" id="KW-0503">Monooxygenase</keyword>
<keyword evidence="7" id="KW-0479">Metal-binding</keyword>
<dbReference type="Pfam" id="PF00067">
    <property type="entry name" value="p450"/>
    <property type="match status" value="1"/>
</dbReference>
<dbReference type="SMR" id="A0A6P5JQN0"/>
<dbReference type="SUPFAM" id="SSF48264">
    <property type="entry name" value="Cytochrome P450"/>
    <property type="match status" value="1"/>
</dbReference>
<organism evidence="14 15">
    <name type="scientific">Phascolarctos cinereus</name>
    <name type="common">Koala</name>
    <dbReference type="NCBI Taxonomy" id="38626"/>
    <lineage>
        <taxon>Eukaryota</taxon>
        <taxon>Metazoa</taxon>
        <taxon>Chordata</taxon>
        <taxon>Craniata</taxon>
        <taxon>Vertebrata</taxon>
        <taxon>Euteleostomi</taxon>
        <taxon>Mammalia</taxon>
        <taxon>Metatheria</taxon>
        <taxon>Diprotodontia</taxon>
        <taxon>Phascolarctidae</taxon>
        <taxon>Phascolarctos</taxon>
    </lineage>
</organism>
<dbReference type="InParanoid" id="A0A6P5JQN0"/>
<keyword evidence="11" id="KW-0408">Iron</keyword>
<dbReference type="GO" id="GO:0020037">
    <property type="term" value="F:heme binding"/>
    <property type="evidence" value="ECO:0007669"/>
    <property type="project" value="InterPro"/>
</dbReference>
<dbReference type="GO" id="GO:0006082">
    <property type="term" value="P:organic acid metabolic process"/>
    <property type="evidence" value="ECO:0007669"/>
    <property type="project" value="TreeGrafter"/>
</dbReference>
<proteinExistence type="inferred from homology"/>
<evidence type="ECO:0000256" key="12">
    <source>
        <dbReference type="ARBA" id="ARBA00023033"/>
    </source>
</evidence>
<evidence type="ECO:0000256" key="2">
    <source>
        <dbReference type="ARBA" id="ARBA00004524"/>
    </source>
</evidence>
<keyword evidence="6" id="KW-0349">Heme</keyword>
<dbReference type="KEGG" id="pcw:110204729"/>
<evidence type="ECO:0000256" key="3">
    <source>
        <dbReference type="ARBA" id="ARBA00004586"/>
    </source>
</evidence>
<dbReference type="RefSeq" id="XP_020836475.1">
    <property type="nucleotide sequence ID" value="XM_020980816.1"/>
</dbReference>
<evidence type="ECO:0000256" key="6">
    <source>
        <dbReference type="ARBA" id="ARBA00022617"/>
    </source>
</evidence>
<dbReference type="Proteomes" id="UP000515140">
    <property type="component" value="Unplaced"/>
</dbReference>
<dbReference type="InterPro" id="IPR050182">
    <property type="entry name" value="Cytochrome_P450_fam2"/>
</dbReference>
<sequence>MIGNIVQMDLKNVLETLCKLAKEYGPVFTLQLGVKRVVVFHGHKAVKEYLIDHGDKVADKGPMPIFEFISNGLGKFLLGEEQEDKDKNMEKSIFSEIS</sequence>
<gene>
    <name evidence="15" type="primary">LOC110204729</name>
</gene>
<keyword evidence="10" id="KW-0560">Oxidoreductase</keyword>
<evidence type="ECO:0000256" key="10">
    <source>
        <dbReference type="ARBA" id="ARBA00023002"/>
    </source>
</evidence>
<keyword evidence="9" id="KW-0492">Microsome</keyword>
<dbReference type="InterPro" id="IPR036396">
    <property type="entry name" value="Cyt_P450_sf"/>
</dbReference>
<evidence type="ECO:0000313" key="15">
    <source>
        <dbReference type="RefSeq" id="XP_020836475.1"/>
    </source>
</evidence>
<dbReference type="PANTHER" id="PTHR24300">
    <property type="entry name" value="CYTOCHROME P450 508A4-RELATED"/>
    <property type="match status" value="1"/>
</dbReference>
<evidence type="ECO:0000256" key="8">
    <source>
        <dbReference type="ARBA" id="ARBA00022824"/>
    </source>
</evidence>
<dbReference type="GO" id="GO:0005789">
    <property type="term" value="C:endoplasmic reticulum membrane"/>
    <property type="evidence" value="ECO:0007669"/>
    <property type="project" value="UniProtKB-SubCell"/>
</dbReference>
<protein>
    <recommendedName>
        <fullName evidence="5">unspecific monooxygenase</fullName>
        <ecNumber evidence="5">1.14.14.1</ecNumber>
    </recommendedName>
</protein>
<dbReference type="GO" id="GO:0006805">
    <property type="term" value="P:xenobiotic metabolic process"/>
    <property type="evidence" value="ECO:0007669"/>
    <property type="project" value="TreeGrafter"/>
</dbReference>
<reference evidence="15" key="1">
    <citation type="submission" date="2025-08" db="UniProtKB">
        <authorList>
            <consortium name="RefSeq"/>
        </authorList>
    </citation>
    <scope>IDENTIFICATION</scope>
    <source>
        <tissue evidence="15">Spleen</tissue>
    </source>
</reference>
<comment type="cofactor">
    <cofactor evidence="1">
        <name>heme</name>
        <dbReference type="ChEBI" id="CHEBI:30413"/>
    </cofactor>
</comment>
<evidence type="ECO:0000256" key="13">
    <source>
        <dbReference type="ARBA" id="ARBA00023136"/>
    </source>
</evidence>
<comment type="subcellular location">
    <subcellularLocation>
        <location evidence="3">Endoplasmic reticulum membrane</location>
    </subcellularLocation>
    <subcellularLocation>
        <location evidence="2">Microsome membrane</location>
    </subcellularLocation>
</comment>
<dbReference type="EC" id="1.14.14.1" evidence="5"/>
<keyword evidence="13" id="KW-0472">Membrane</keyword>
<evidence type="ECO:0000256" key="1">
    <source>
        <dbReference type="ARBA" id="ARBA00001971"/>
    </source>
</evidence>
<dbReference type="AlphaFoldDB" id="A0A6P5JQN0"/>
<accession>A0A6P5JQN0</accession>
<dbReference type="PRINTS" id="PR00463">
    <property type="entry name" value="EP450I"/>
</dbReference>
<dbReference type="InterPro" id="IPR002401">
    <property type="entry name" value="Cyt_P450_E_grp-I"/>
</dbReference>
<dbReference type="InterPro" id="IPR001128">
    <property type="entry name" value="Cyt_P450"/>
</dbReference>
<evidence type="ECO:0000256" key="9">
    <source>
        <dbReference type="ARBA" id="ARBA00022848"/>
    </source>
</evidence>
<keyword evidence="14" id="KW-1185">Reference proteome</keyword>